<name>A0A7G9SFB2_9SPHN</name>
<dbReference type="Proteomes" id="UP000515971">
    <property type="component" value="Chromosome"/>
</dbReference>
<dbReference type="AlphaFoldDB" id="A0A7G9SFB2"/>
<dbReference type="KEGG" id="slut:H9L13_07375"/>
<evidence type="ECO:0000256" key="1">
    <source>
        <dbReference type="ARBA" id="ARBA00000085"/>
    </source>
</evidence>
<dbReference type="Gene3D" id="1.10.287.130">
    <property type="match status" value="1"/>
</dbReference>
<dbReference type="EC" id="2.7.13.3" evidence="2"/>
<dbReference type="Pfam" id="PF02518">
    <property type="entry name" value="HATPase_c"/>
    <property type="match status" value="1"/>
</dbReference>
<dbReference type="PANTHER" id="PTHR43711">
    <property type="entry name" value="TWO-COMPONENT HISTIDINE KINASE"/>
    <property type="match status" value="1"/>
</dbReference>
<reference evidence="9 10" key="1">
    <citation type="submission" date="2020-08" db="EMBL/GenBank/DDBJ databases">
        <title>Genome sequence of Sphingomonas lutea KCTC 23642T.</title>
        <authorList>
            <person name="Hyun D.-W."/>
            <person name="Bae J.-W."/>
        </authorList>
    </citation>
    <scope>NUCLEOTIDE SEQUENCE [LARGE SCALE GENOMIC DNA]</scope>
    <source>
        <strain evidence="9 10">KCTC 23642</strain>
    </source>
</reference>
<dbReference type="InterPro" id="IPR005467">
    <property type="entry name" value="His_kinase_dom"/>
</dbReference>
<dbReference type="InterPro" id="IPR036890">
    <property type="entry name" value="HATPase_C_sf"/>
</dbReference>
<dbReference type="CDD" id="cd00075">
    <property type="entry name" value="HATPase"/>
    <property type="match status" value="1"/>
</dbReference>
<evidence type="ECO:0000256" key="2">
    <source>
        <dbReference type="ARBA" id="ARBA00012438"/>
    </source>
</evidence>
<evidence type="ECO:0000256" key="4">
    <source>
        <dbReference type="ARBA" id="ARBA00022679"/>
    </source>
</evidence>
<dbReference type="InterPro" id="IPR004358">
    <property type="entry name" value="Sig_transdc_His_kin-like_C"/>
</dbReference>
<evidence type="ECO:0000259" key="8">
    <source>
        <dbReference type="PROSITE" id="PS50109"/>
    </source>
</evidence>
<dbReference type="PROSITE" id="PS50109">
    <property type="entry name" value="HIS_KIN"/>
    <property type="match status" value="1"/>
</dbReference>
<keyword evidence="7" id="KW-0812">Transmembrane</keyword>
<dbReference type="Pfam" id="PF00512">
    <property type="entry name" value="HisKA"/>
    <property type="match status" value="1"/>
</dbReference>
<comment type="catalytic activity">
    <reaction evidence="1">
        <text>ATP + protein L-histidine = ADP + protein N-phospho-L-histidine.</text>
        <dbReference type="EC" id="2.7.13.3"/>
    </reaction>
</comment>
<feature type="transmembrane region" description="Helical" evidence="7">
    <location>
        <begin position="6"/>
        <end position="32"/>
    </location>
</feature>
<sequence>MGIGGLPASVWAVVVLALLWLAIGVAIAVVAARRFHLAERVLGAARSSSTLLDLNPARPLLVRPDGKIEIDAQLQRDLGLAGSADRFEDLASSASGIARADLDDLRASLDSARLSGGRVSCRIHANNDARAFEVRGGPAPAEEPAGSVLLWFFDTSSSEEDRARLSLRLRQTEGALDSLTHLIEAAPFPMWYRGPDLKLGLVNSAFVVAVEGRDAADVINRGSELFEAEGEDSAIASARTAQQSGRVDSRLHAAIIGGERRMLRIVNVPLATGAVAGFAIDVQDLEDARHELSRHIESQREIADRMTAGTAQFDGERNLSFFNRPFAAMVQIEPDWLAEKPEFDRLLERMRDNQRVPENRDFPQWKEERRNWFTSADEVIEEEWMLPGGDHLRVVAQPLPDGGLRLILEDRTEQLRLASARDTLLRVRTATFDNLYEAISVFASDGRLYLWNRRFRDDWEMDEEWLTAHPRVDELVPAMARKLVNPTAAAQIRELVRETTNERKSSTGRISMTDGRHFQFAAVPLPDGNALFTMVDVTDSTRIEAALRERAAALEEADRVKTDFVANVSYELRTPLTSIGGFSEMLAGGYAGKLTPKAKDYVDAILEAVGRLSKLVDDVLDLTTGDSRSVALERERVDIAGLCRTAVETVRPRAEEKSQKLESTIESSAGFVFGDARRLRESVEHVLQNAIAYTDSNGRIQLLAEGDANRVTVRISDNGSGIAQEDIPRVFNRFDRVVEVGVRGEAALGLGLPLTRQFIEAHGGTVELESQQGKGTKVTLTIPRGAK</sequence>
<dbReference type="InterPro" id="IPR003661">
    <property type="entry name" value="HisK_dim/P_dom"/>
</dbReference>
<keyword evidence="7" id="KW-1133">Transmembrane helix</keyword>
<dbReference type="EMBL" id="CP060718">
    <property type="protein sequence ID" value="QNN66537.1"/>
    <property type="molecule type" value="Genomic_DNA"/>
</dbReference>
<dbReference type="InterPro" id="IPR050736">
    <property type="entry name" value="Sensor_HK_Regulatory"/>
</dbReference>
<dbReference type="InterPro" id="IPR036097">
    <property type="entry name" value="HisK_dim/P_sf"/>
</dbReference>
<keyword evidence="10" id="KW-1185">Reference proteome</keyword>
<dbReference type="Gene3D" id="3.30.450.20">
    <property type="entry name" value="PAS domain"/>
    <property type="match status" value="2"/>
</dbReference>
<protein>
    <recommendedName>
        <fullName evidence="2">histidine kinase</fullName>
        <ecNumber evidence="2">2.7.13.3</ecNumber>
    </recommendedName>
</protein>
<dbReference type="CDD" id="cd00082">
    <property type="entry name" value="HisKA"/>
    <property type="match status" value="1"/>
</dbReference>
<organism evidence="9 10">
    <name type="scientific">Sphingomonas lutea</name>
    <dbReference type="NCBI Taxonomy" id="1045317"/>
    <lineage>
        <taxon>Bacteria</taxon>
        <taxon>Pseudomonadati</taxon>
        <taxon>Pseudomonadota</taxon>
        <taxon>Alphaproteobacteria</taxon>
        <taxon>Sphingomonadales</taxon>
        <taxon>Sphingomonadaceae</taxon>
        <taxon>Sphingomonas</taxon>
    </lineage>
</organism>
<keyword evidence="7" id="KW-0472">Membrane</keyword>
<dbReference type="PRINTS" id="PR00344">
    <property type="entry name" value="BCTRLSENSOR"/>
</dbReference>
<evidence type="ECO:0000256" key="3">
    <source>
        <dbReference type="ARBA" id="ARBA00022553"/>
    </source>
</evidence>
<dbReference type="SUPFAM" id="SSF55874">
    <property type="entry name" value="ATPase domain of HSP90 chaperone/DNA topoisomerase II/histidine kinase"/>
    <property type="match status" value="1"/>
</dbReference>
<dbReference type="GO" id="GO:0000155">
    <property type="term" value="F:phosphorelay sensor kinase activity"/>
    <property type="evidence" value="ECO:0007669"/>
    <property type="project" value="InterPro"/>
</dbReference>
<keyword evidence="3" id="KW-0597">Phosphoprotein</keyword>
<dbReference type="Pfam" id="PF12860">
    <property type="entry name" value="PAS_7"/>
    <property type="match status" value="2"/>
</dbReference>
<dbReference type="InterPro" id="IPR035965">
    <property type="entry name" value="PAS-like_dom_sf"/>
</dbReference>
<dbReference type="SUPFAM" id="SSF47384">
    <property type="entry name" value="Homodimeric domain of signal transducing histidine kinase"/>
    <property type="match status" value="1"/>
</dbReference>
<dbReference type="Gene3D" id="3.30.565.10">
    <property type="entry name" value="Histidine kinase-like ATPase, C-terminal domain"/>
    <property type="match status" value="1"/>
</dbReference>
<evidence type="ECO:0000313" key="9">
    <source>
        <dbReference type="EMBL" id="QNN66537.1"/>
    </source>
</evidence>
<dbReference type="SMART" id="SM00387">
    <property type="entry name" value="HATPase_c"/>
    <property type="match status" value="1"/>
</dbReference>
<dbReference type="SUPFAM" id="SSF55785">
    <property type="entry name" value="PYP-like sensor domain (PAS domain)"/>
    <property type="match status" value="2"/>
</dbReference>
<keyword evidence="5" id="KW-0418">Kinase</keyword>
<accession>A0A7G9SFB2</accession>
<gene>
    <name evidence="9" type="ORF">H9L13_07375</name>
</gene>
<feature type="domain" description="Histidine kinase" evidence="8">
    <location>
        <begin position="567"/>
        <end position="786"/>
    </location>
</feature>
<evidence type="ECO:0000256" key="6">
    <source>
        <dbReference type="ARBA" id="ARBA00023012"/>
    </source>
</evidence>
<evidence type="ECO:0000313" key="10">
    <source>
        <dbReference type="Proteomes" id="UP000515971"/>
    </source>
</evidence>
<keyword evidence="4" id="KW-0808">Transferase</keyword>
<keyword evidence="6" id="KW-0902">Two-component regulatory system</keyword>
<dbReference type="InterPro" id="IPR003594">
    <property type="entry name" value="HATPase_dom"/>
</dbReference>
<evidence type="ECO:0000256" key="7">
    <source>
        <dbReference type="SAM" id="Phobius"/>
    </source>
</evidence>
<dbReference type="PANTHER" id="PTHR43711:SF1">
    <property type="entry name" value="HISTIDINE KINASE 1"/>
    <property type="match status" value="1"/>
</dbReference>
<dbReference type="SMART" id="SM00388">
    <property type="entry name" value="HisKA"/>
    <property type="match status" value="1"/>
</dbReference>
<proteinExistence type="predicted"/>
<dbReference type="FunFam" id="1.10.287.130:FF:000001">
    <property type="entry name" value="Two-component sensor histidine kinase"/>
    <property type="match status" value="1"/>
</dbReference>
<evidence type="ECO:0000256" key="5">
    <source>
        <dbReference type="ARBA" id="ARBA00022777"/>
    </source>
</evidence>